<keyword evidence="9 13" id="KW-0460">Magnesium</keyword>
<dbReference type="EMBL" id="CP001359">
    <property type="protein sequence ID" value="ACL65332.1"/>
    <property type="molecule type" value="Genomic_DNA"/>
</dbReference>
<evidence type="ECO:0000256" key="10">
    <source>
        <dbReference type="ARBA" id="ARBA00022917"/>
    </source>
</evidence>
<evidence type="ECO:0000256" key="11">
    <source>
        <dbReference type="ARBA" id="ARBA00023146"/>
    </source>
</evidence>
<dbReference type="KEGG" id="acp:A2cp1_1991"/>
<evidence type="ECO:0000256" key="12">
    <source>
        <dbReference type="ARBA" id="ARBA00049255"/>
    </source>
</evidence>
<evidence type="ECO:0000313" key="16">
    <source>
        <dbReference type="Proteomes" id="UP000007089"/>
    </source>
</evidence>
<dbReference type="HOGENOM" id="CLU_025086_0_1_7"/>
<dbReference type="GO" id="GO:0000287">
    <property type="term" value="F:magnesium ion binding"/>
    <property type="evidence" value="ECO:0007669"/>
    <property type="project" value="UniProtKB-UniRule"/>
</dbReference>
<dbReference type="InterPro" id="IPR022911">
    <property type="entry name" value="Phe_tRNA_ligase_alpha1_bac"/>
</dbReference>
<dbReference type="FunFam" id="3.30.930.10:FF:000003">
    <property type="entry name" value="Phenylalanine--tRNA ligase alpha subunit"/>
    <property type="match status" value="1"/>
</dbReference>
<comment type="subunit">
    <text evidence="3 13">Tetramer of two alpha and two beta subunits.</text>
</comment>
<comment type="subcellular location">
    <subcellularLocation>
        <location evidence="1 13">Cytoplasm</location>
    </subcellularLocation>
</comment>
<evidence type="ECO:0000256" key="8">
    <source>
        <dbReference type="ARBA" id="ARBA00022840"/>
    </source>
</evidence>
<dbReference type="InterPro" id="IPR004188">
    <property type="entry name" value="Phe-tRNA_ligase_II_N"/>
</dbReference>
<dbReference type="SUPFAM" id="SSF55681">
    <property type="entry name" value="Class II aaRS and biotin synthetases"/>
    <property type="match status" value="1"/>
</dbReference>
<keyword evidence="16" id="KW-1185">Reference proteome</keyword>
<evidence type="ECO:0000313" key="15">
    <source>
        <dbReference type="EMBL" id="ACL65332.1"/>
    </source>
</evidence>
<evidence type="ECO:0000256" key="5">
    <source>
        <dbReference type="ARBA" id="ARBA00022598"/>
    </source>
</evidence>
<comment type="cofactor">
    <cofactor evidence="13">
        <name>Mg(2+)</name>
        <dbReference type="ChEBI" id="CHEBI:18420"/>
    </cofactor>
    <text evidence="13">Binds 2 magnesium ions per tetramer.</text>
</comment>
<dbReference type="HAMAP" id="MF_00281">
    <property type="entry name" value="Phe_tRNA_synth_alpha1"/>
    <property type="match status" value="1"/>
</dbReference>
<dbReference type="Pfam" id="PF02912">
    <property type="entry name" value="Phe_tRNA-synt_N"/>
    <property type="match status" value="1"/>
</dbReference>
<keyword evidence="7 13" id="KW-0547">Nucleotide-binding</keyword>
<evidence type="ECO:0000256" key="4">
    <source>
        <dbReference type="ARBA" id="ARBA00022490"/>
    </source>
</evidence>
<evidence type="ECO:0000256" key="2">
    <source>
        <dbReference type="ARBA" id="ARBA00010207"/>
    </source>
</evidence>
<dbReference type="SUPFAM" id="SSF46589">
    <property type="entry name" value="tRNA-binding arm"/>
    <property type="match status" value="1"/>
</dbReference>
<dbReference type="PANTHER" id="PTHR11538">
    <property type="entry name" value="PHENYLALANYL-TRNA SYNTHETASE"/>
    <property type="match status" value="1"/>
</dbReference>
<reference evidence="15" key="1">
    <citation type="submission" date="2009-01" db="EMBL/GenBank/DDBJ databases">
        <title>Complete sequence of Anaeromyxobacter dehalogenans 2CP-1.</title>
        <authorList>
            <consortium name="US DOE Joint Genome Institute"/>
            <person name="Lucas S."/>
            <person name="Copeland A."/>
            <person name="Lapidus A."/>
            <person name="Glavina del Rio T."/>
            <person name="Dalin E."/>
            <person name="Tice H."/>
            <person name="Bruce D."/>
            <person name="Goodwin L."/>
            <person name="Pitluck S."/>
            <person name="Saunders E."/>
            <person name="Brettin T."/>
            <person name="Detter J.C."/>
            <person name="Han C."/>
            <person name="Larimer F."/>
            <person name="Land M."/>
            <person name="Hauser L."/>
            <person name="Kyrpides N."/>
            <person name="Ovchinnikova G."/>
            <person name="Beliaev A.S."/>
            <person name="Richardson P."/>
        </authorList>
    </citation>
    <scope>NUCLEOTIDE SEQUENCE</scope>
    <source>
        <strain evidence="15">2CP-1</strain>
    </source>
</reference>
<dbReference type="InterPro" id="IPR045864">
    <property type="entry name" value="aa-tRNA-synth_II/BPL/LPL"/>
</dbReference>
<evidence type="ECO:0000256" key="7">
    <source>
        <dbReference type="ARBA" id="ARBA00022741"/>
    </source>
</evidence>
<gene>
    <name evidence="13" type="primary">pheS</name>
    <name evidence="15" type="ordered locus">A2cp1_1991</name>
</gene>
<sequence>MADLLSQLEALARSAREAIASAADEKGLEELRVRFLGKKGELSQVLRGMGQLPAEERPRVGEVANRVRDEVEALLAGAARGVAARALEAELAGPPMDVTLSGRRLLPRGHRHPVTRATEDISAIFARLGYEVASGPEIELDWYNFEALNIPPDHPARDMQDTFYVDESTLSPGGRTGVAPGGPARPGAVLLRTHTSPVQIRAMKRIGGPPIRIICPGRVYRSDYDQTHSPMFHQIEGLCVDEGITFADLKGTLAAFARAYFGPGTRTRFRPSYFPFTEPSAEVDVSCSICGGTGRKDGKRCGTCKETGWLEVLGAGMVHPRVLENGGVDPRRFTGFAFGMGVERMAMLRYGIDDLRLYFENDLRFLEQF</sequence>
<dbReference type="NCBIfam" id="TIGR00468">
    <property type="entry name" value="pheS"/>
    <property type="match status" value="1"/>
</dbReference>
<keyword evidence="11 13" id="KW-0030">Aminoacyl-tRNA synthetase</keyword>
<organism evidence="15 16">
    <name type="scientific">Anaeromyxobacter dehalogenans (strain ATCC BAA-258 / DSM 21875 / 2CP-1)</name>
    <dbReference type="NCBI Taxonomy" id="455488"/>
    <lineage>
        <taxon>Bacteria</taxon>
        <taxon>Pseudomonadati</taxon>
        <taxon>Myxococcota</taxon>
        <taxon>Myxococcia</taxon>
        <taxon>Myxococcales</taxon>
        <taxon>Cystobacterineae</taxon>
        <taxon>Anaeromyxobacteraceae</taxon>
        <taxon>Anaeromyxobacter</taxon>
    </lineage>
</organism>
<evidence type="ECO:0000256" key="6">
    <source>
        <dbReference type="ARBA" id="ARBA00022723"/>
    </source>
</evidence>
<dbReference type="Pfam" id="PF01409">
    <property type="entry name" value="tRNA-synt_2d"/>
    <property type="match status" value="1"/>
</dbReference>
<dbReference type="Proteomes" id="UP000007089">
    <property type="component" value="Chromosome"/>
</dbReference>
<dbReference type="GO" id="GO:0000049">
    <property type="term" value="F:tRNA binding"/>
    <property type="evidence" value="ECO:0007669"/>
    <property type="project" value="InterPro"/>
</dbReference>
<dbReference type="GO" id="GO:0006432">
    <property type="term" value="P:phenylalanyl-tRNA aminoacylation"/>
    <property type="evidence" value="ECO:0007669"/>
    <property type="project" value="UniProtKB-UniRule"/>
</dbReference>
<proteinExistence type="inferred from homology"/>
<keyword evidence="8 13" id="KW-0067">ATP-binding</keyword>
<keyword evidence="5 13" id="KW-0436">Ligase</keyword>
<dbReference type="AlphaFoldDB" id="B8J833"/>
<keyword evidence="10 13" id="KW-0648">Protein biosynthesis</keyword>
<dbReference type="InterPro" id="IPR004529">
    <property type="entry name" value="Phe-tRNA-synth_IIc_asu"/>
</dbReference>
<evidence type="ECO:0000256" key="9">
    <source>
        <dbReference type="ARBA" id="ARBA00022842"/>
    </source>
</evidence>
<evidence type="ECO:0000259" key="14">
    <source>
        <dbReference type="PROSITE" id="PS50862"/>
    </source>
</evidence>
<dbReference type="Gene3D" id="3.30.930.10">
    <property type="entry name" value="Bira Bifunctional Protein, Domain 2"/>
    <property type="match status" value="1"/>
</dbReference>
<dbReference type="EC" id="6.1.1.20" evidence="13"/>
<evidence type="ECO:0000256" key="1">
    <source>
        <dbReference type="ARBA" id="ARBA00004496"/>
    </source>
</evidence>
<keyword evidence="6 13" id="KW-0479">Metal-binding</keyword>
<evidence type="ECO:0000256" key="13">
    <source>
        <dbReference type="HAMAP-Rule" id="MF_00281"/>
    </source>
</evidence>
<dbReference type="RefSeq" id="WP_012633229.1">
    <property type="nucleotide sequence ID" value="NC_011891.1"/>
</dbReference>
<accession>B8J833</accession>
<dbReference type="PANTHER" id="PTHR11538:SF41">
    <property type="entry name" value="PHENYLALANINE--TRNA LIGASE, MITOCHONDRIAL"/>
    <property type="match status" value="1"/>
</dbReference>
<comment type="similarity">
    <text evidence="2 13">Belongs to the class-II aminoacyl-tRNA synthetase family. Phe-tRNA synthetase alpha subunit type 1 subfamily.</text>
</comment>
<dbReference type="CDD" id="cd00496">
    <property type="entry name" value="PheRS_alpha_core"/>
    <property type="match status" value="1"/>
</dbReference>
<dbReference type="GO" id="GO:0004826">
    <property type="term" value="F:phenylalanine-tRNA ligase activity"/>
    <property type="evidence" value="ECO:0007669"/>
    <property type="project" value="UniProtKB-UniRule"/>
</dbReference>
<name>B8J833_ANAD2</name>
<feature type="binding site" evidence="13">
    <location>
        <position position="278"/>
    </location>
    <ligand>
        <name>Mg(2+)</name>
        <dbReference type="ChEBI" id="CHEBI:18420"/>
        <note>shared with beta subunit</note>
    </ligand>
</feature>
<dbReference type="InterPro" id="IPR006195">
    <property type="entry name" value="aa-tRNA-synth_II"/>
</dbReference>
<dbReference type="PROSITE" id="PS50862">
    <property type="entry name" value="AA_TRNA_LIGASE_II"/>
    <property type="match status" value="1"/>
</dbReference>
<comment type="catalytic activity">
    <reaction evidence="12 13">
        <text>tRNA(Phe) + L-phenylalanine + ATP = L-phenylalanyl-tRNA(Phe) + AMP + diphosphate + H(+)</text>
        <dbReference type="Rhea" id="RHEA:19413"/>
        <dbReference type="Rhea" id="RHEA-COMP:9668"/>
        <dbReference type="Rhea" id="RHEA-COMP:9699"/>
        <dbReference type="ChEBI" id="CHEBI:15378"/>
        <dbReference type="ChEBI" id="CHEBI:30616"/>
        <dbReference type="ChEBI" id="CHEBI:33019"/>
        <dbReference type="ChEBI" id="CHEBI:58095"/>
        <dbReference type="ChEBI" id="CHEBI:78442"/>
        <dbReference type="ChEBI" id="CHEBI:78531"/>
        <dbReference type="ChEBI" id="CHEBI:456215"/>
        <dbReference type="EC" id="6.1.1.20"/>
    </reaction>
</comment>
<dbReference type="InterPro" id="IPR010978">
    <property type="entry name" value="tRNA-bd_arm"/>
</dbReference>
<protein>
    <recommendedName>
        <fullName evidence="13">Phenylalanine--tRNA ligase alpha subunit</fullName>
        <ecNumber evidence="13">6.1.1.20</ecNumber>
    </recommendedName>
    <alternativeName>
        <fullName evidence="13">Phenylalanyl-tRNA synthetase alpha subunit</fullName>
        <shortName evidence="13">PheRS</shortName>
    </alternativeName>
</protein>
<keyword evidence="4 13" id="KW-0963">Cytoplasm</keyword>
<dbReference type="GO" id="GO:0005524">
    <property type="term" value="F:ATP binding"/>
    <property type="evidence" value="ECO:0007669"/>
    <property type="project" value="UniProtKB-UniRule"/>
</dbReference>
<feature type="domain" description="Aminoacyl-transfer RNA synthetases class-II family profile" evidence="14">
    <location>
        <begin position="126"/>
        <end position="348"/>
    </location>
</feature>
<dbReference type="InterPro" id="IPR002319">
    <property type="entry name" value="Phenylalanyl-tRNA_Synthase"/>
</dbReference>
<evidence type="ECO:0000256" key="3">
    <source>
        <dbReference type="ARBA" id="ARBA00011209"/>
    </source>
</evidence>
<dbReference type="GO" id="GO:0005737">
    <property type="term" value="C:cytoplasm"/>
    <property type="evidence" value="ECO:0007669"/>
    <property type="project" value="UniProtKB-SubCell"/>
</dbReference>